<name>A0A2H9EDT6_ECOLX</name>
<dbReference type="Proteomes" id="UP000264870">
    <property type="component" value="Unassembled WGS sequence"/>
</dbReference>
<dbReference type="SUPFAM" id="SSF48403">
    <property type="entry name" value="Ankyrin repeat"/>
    <property type="match status" value="1"/>
</dbReference>
<reference evidence="1 3" key="1">
    <citation type="submission" date="2017-07" db="EMBL/GenBank/DDBJ databases">
        <authorList>
            <person name="Zhi S."/>
            <person name="Banting G."/>
            <person name="Neumann N."/>
        </authorList>
    </citation>
    <scope>NUCLEOTIDE SEQUENCE [LARGE SCALE GENOMIC DNA]</scope>
    <source>
        <strain evidence="1 3">WW41</strain>
    </source>
</reference>
<evidence type="ECO:0000313" key="4">
    <source>
        <dbReference type="Proteomes" id="UP000290652"/>
    </source>
</evidence>
<dbReference type="AlphaFoldDB" id="A0A2H9EDT6"/>
<proteinExistence type="predicted"/>
<reference evidence="2 4" key="2">
    <citation type="submission" date="2019-01" db="EMBL/GenBank/DDBJ databases">
        <title>Genomic analysis of febrile catheter-associated UTI E. coli isolates.</title>
        <authorList>
            <person name="Potter R."/>
            <person name="Zou Z."/>
            <person name="Henderson J."/>
            <person name="Dantas G."/>
        </authorList>
    </citation>
    <scope>NUCLEOTIDE SEQUENCE [LARGE SCALE GENOMIC DNA]</scope>
    <source>
        <strain evidence="2 4">49_rectal</strain>
    </source>
</reference>
<gene>
    <name evidence="1" type="ORF">CG702_03655</name>
    <name evidence="2" type="ORF">EPS97_23405</name>
</gene>
<dbReference type="Proteomes" id="UP000290652">
    <property type="component" value="Unassembled WGS sequence"/>
</dbReference>
<sequence length="233" mass="27898">MIRTEWLELEPEVLPLSTHRGMLDQTLLFEATSVDEVNWLIKNGVDINHRNFVGKTALWKSGYYDYEIEIIDRLFEAGINPDLLNFEGEHVLSGMGYFGHPEIFMKHRGKIKSTDIHIRDIHLSHIDKMKRGIEILLGNGFQVHYPRYMNIEDITLWDEEQAWYRTEQENINMKIYYMKKRNDYIKFLEYLDKQKRAIRLVSVRANSKDITLFDIKEMIERLRLMKPELYIVK</sequence>
<dbReference type="InterPro" id="IPR036770">
    <property type="entry name" value="Ankyrin_rpt-contain_sf"/>
</dbReference>
<protein>
    <submittedName>
        <fullName evidence="2">Ankyrin repeat domain-containing protein</fullName>
    </submittedName>
</protein>
<accession>A0A2H9EDT6</accession>
<evidence type="ECO:0000313" key="1">
    <source>
        <dbReference type="EMBL" id="OZP04362.1"/>
    </source>
</evidence>
<dbReference type="RefSeq" id="WP_001549554.1">
    <property type="nucleotide sequence ID" value="NZ_BGVA01000014.1"/>
</dbReference>
<comment type="caution">
    <text evidence="2">The sequence shown here is derived from an EMBL/GenBank/DDBJ whole genome shotgun (WGS) entry which is preliminary data.</text>
</comment>
<dbReference type="Gene3D" id="1.25.40.20">
    <property type="entry name" value="Ankyrin repeat-containing domain"/>
    <property type="match status" value="1"/>
</dbReference>
<evidence type="ECO:0000313" key="2">
    <source>
        <dbReference type="EMBL" id="RXB20767.1"/>
    </source>
</evidence>
<dbReference type="EMBL" id="NNAK01000006">
    <property type="protein sequence ID" value="OZP04362.1"/>
    <property type="molecule type" value="Genomic_DNA"/>
</dbReference>
<organism evidence="2 4">
    <name type="scientific">Escherichia coli</name>
    <dbReference type="NCBI Taxonomy" id="562"/>
    <lineage>
        <taxon>Bacteria</taxon>
        <taxon>Pseudomonadati</taxon>
        <taxon>Pseudomonadota</taxon>
        <taxon>Gammaproteobacteria</taxon>
        <taxon>Enterobacterales</taxon>
        <taxon>Enterobacteriaceae</taxon>
        <taxon>Escherichia</taxon>
    </lineage>
</organism>
<evidence type="ECO:0000313" key="3">
    <source>
        <dbReference type="Proteomes" id="UP000264870"/>
    </source>
</evidence>
<dbReference type="EMBL" id="SCIU01000094">
    <property type="protein sequence ID" value="RXB20767.1"/>
    <property type="molecule type" value="Genomic_DNA"/>
</dbReference>